<evidence type="ECO:0000313" key="4">
    <source>
        <dbReference type="Proteomes" id="UP001165652"/>
    </source>
</evidence>
<dbReference type="PANTHER" id="PTHR35848">
    <property type="entry name" value="OXALATE-BINDING PROTEIN"/>
    <property type="match status" value="1"/>
</dbReference>
<keyword evidence="4" id="KW-1185">Reference proteome</keyword>
<feature type="domain" description="Cupin type-2" evidence="2">
    <location>
        <begin position="46"/>
        <end position="117"/>
    </location>
</feature>
<dbReference type="EMBL" id="JAQQLI010000004">
    <property type="protein sequence ID" value="MDC7784885.1"/>
    <property type="molecule type" value="Genomic_DNA"/>
</dbReference>
<protein>
    <submittedName>
        <fullName evidence="3">Cupin domain-containing protein</fullName>
    </submittedName>
</protein>
<dbReference type="InterPro" id="IPR013096">
    <property type="entry name" value="Cupin_2"/>
</dbReference>
<dbReference type="Gene3D" id="2.60.120.10">
    <property type="entry name" value="Jelly Rolls"/>
    <property type="match status" value="1"/>
</dbReference>
<dbReference type="InterPro" id="IPR011051">
    <property type="entry name" value="RmlC_Cupin_sf"/>
</dbReference>
<dbReference type="SUPFAM" id="SSF51182">
    <property type="entry name" value="RmlC-like cupins"/>
    <property type="match status" value="1"/>
</dbReference>
<dbReference type="PANTHER" id="PTHR35848:SF9">
    <property type="entry name" value="SLL1358 PROTEIN"/>
    <property type="match status" value="1"/>
</dbReference>
<name>A0ABT5J5I1_RHOTP</name>
<comment type="caution">
    <text evidence="3">The sequence shown here is derived from an EMBL/GenBank/DDBJ whole genome shotgun (WGS) entry which is preliminary data.</text>
</comment>
<evidence type="ECO:0000313" key="3">
    <source>
        <dbReference type="EMBL" id="MDC7784885.1"/>
    </source>
</evidence>
<organism evidence="3 4">
    <name type="scientific">Rhodoplanes tepidamans</name>
    <name type="common">Rhodoplanes cryptolactis</name>
    <dbReference type="NCBI Taxonomy" id="200616"/>
    <lineage>
        <taxon>Bacteria</taxon>
        <taxon>Pseudomonadati</taxon>
        <taxon>Pseudomonadota</taxon>
        <taxon>Alphaproteobacteria</taxon>
        <taxon>Hyphomicrobiales</taxon>
        <taxon>Nitrobacteraceae</taxon>
        <taxon>Rhodoplanes</taxon>
    </lineage>
</organism>
<reference evidence="3" key="1">
    <citation type="journal article" date="2023" name="Microbiol Resour">
        <title>Genome Sequences of Rhodoplanes serenus and Two Thermotolerant Strains, Rhodoplanes tepidamans and 'Rhodoplanes cryptolactis,' Further Refine the Genus.</title>
        <authorList>
            <person name="Rayyan A.A."/>
            <person name="Kyndt J.A."/>
        </authorList>
    </citation>
    <scope>NUCLEOTIDE SEQUENCE</scope>
    <source>
        <strain evidence="3">DSM 9987</strain>
    </source>
</reference>
<evidence type="ECO:0000259" key="2">
    <source>
        <dbReference type="Pfam" id="PF07883"/>
    </source>
</evidence>
<dbReference type="InterPro" id="IPR014710">
    <property type="entry name" value="RmlC-like_jellyroll"/>
</dbReference>
<keyword evidence="1" id="KW-0479">Metal-binding</keyword>
<gene>
    <name evidence="3" type="ORF">PQJ73_04250</name>
</gene>
<dbReference type="RefSeq" id="WP_272775733.1">
    <property type="nucleotide sequence ID" value="NZ_JAQQLI010000004.1"/>
</dbReference>
<accession>A0ABT5J5I1</accession>
<reference evidence="3" key="2">
    <citation type="submission" date="2023-02" db="EMBL/GenBank/DDBJ databases">
        <authorList>
            <person name="Rayyan A."/>
            <person name="Meyer T."/>
            <person name="Kyndt J.A."/>
        </authorList>
    </citation>
    <scope>NUCLEOTIDE SEQUENCE</scope>
    <source>
        <strain evidence="3">DSM 9987</strain>
    </source>
</reference>
<dbReference type="CDD" id="cd02224">
    <property type="entry name" value="cupin_SPO2919-like"/>
    <property type="match status" value="1"/>
</dbReference>
<proteinExistence type="predicted"/>
<dbReference type="InterPro" id="IPR051610">
    <property type="entry name" value="GPI/OXD"/>
</dbReference>
<evidence type="ECO:0000256" key="1">
    <source>
        <dbReference type="ARBA" id="ARBA00022723"/>
    </source>
</evidence>
<dbReference type="Proteomes" id="UP001165652">
    <property type="component" value="Unassembled WGS sequence"/>
</dbReference>
<dbReference type="Pfam" id="PF07883">
    <property type="entry name" value="Cupin_2"/>
    <property type="match status" value="1"/>
</dbReference>
<sequence length="152" mass="16464">MPKIDLDAVPLDTGSLYPAQFRAAVEGRARKRLGPAAGLTQFGVNLCRLKPGAASSQRHWHAAEDELVYVLEGEVVLCEDAGETVLRPGDVAAWKAGVADGHCLVNRSERDAVFLEIGTRAAAETVDYPGIDMQMRRDGAGPRYVRRSGEPY</sequence>